<dbReference type="Proteomes" id="UP000509568">
    <property type="component" value="Chromosome"/>
</dbReference>
<feature type="chain" id="PRO_5028907387" evidence="1">
    <location>
        <begin position="28"/>
        <end position="320"/>
    </location>
</feature>
<sequence>MSHFSRRRVLQAGLALGAGCLAGRAMATGPGLRVWRYKGLVPSFLDLAGQGNLPYPVQWADIAGGSIVIEALASDHLDYAYMSEIPPVFAAAANAPIKLIAVVRGDANETRLVVNKAAGIQHIRDLRGKRVSFVRGTNTQAFLLNLLQRNGLALTDVVPVPMPMQDALIAFQNGHIDALVAGGISGLRAATMMDGEMLEGTAGYYAGNYLIATNDAALADPVRRARIGDFLQRERATWAWIQAHPDAWADRSAQLTGISRELYLQQFHQRSQPAEVVAVDDTAIASQQHVADLFHDQQLIRRAVDVRPLWRHDFNQLLSR</sequence>
<reference evidence="3 4" key="1">
    <citation type="submission" date="2020-06" db="EMBL/GenBank/DDBJ databases">
        <title>Pseudomonas eucalypticola sp. nov., an endophyte of Eucalyptus dunnii leaves with biocontrol ability of eucalyptus leaf blight.</title>
        <authorList>
            <person name="Liu Y."/>
            <person name="Song Z."/>
            <person name="Zeng H."/>
            <person name="Lu M."/>
            <person name="Wang X."/>
            <person name="Lian X."/>
            <person name="Zhang Q."/>
        </authorList>
    </citation>
    <scope>NUCLEOTIDE SEQUENCE [LARGE SCALE GENOMIC DNA]</scope>
    <source>
        <strain evidence="3 4">NP-1</strain>
    </source>
</reference>
<evidence type="ECO:0000313" key="4">
    <source>
        <dbReference type="Proteomes" id="UP000509568"/>
    </source>
</evidence>
<evidence type="ECO:0000256" key="1">
    <source>
        <dbReference type="SAM" id="SignalP"/>
    </source>
</evidence>
<gene>
    <name evidence="3" type="ORF">HWQ56_13800</name>
</gene>
<evidence type="ECO:0000259" key="2">
    <source>
        <dbReference type="Pfam" id="PF09084"/>
    </source>
</evidence>
<dbReference type="KEGG" id="pez:HWQ56_13800"/>
<dbReference type="RefSeq" id="WP_176570846.1">
    <property type="nucleotide sequence ID" value="NZ_CP056030.1"/>
</dbReference>
<dbReference type="Gene3D" id="3.40.190.10">
    <property type="entry name" value="Periplasmic binding protein-like II"/>
    <property type="match status" value="2"/>
</dbReference>
<feature type="domain" description="SsuA/THI5-like" evidence="2">
    <location>
        <begin position="64"/>
        <end position="247"/>
    </location>
</feature>
<dbReference type="InterPro" id="IPR015168">
    <property type="entry name" value="SsuA/THI5"/>
</dbReference>
<dbReference type="PROSITE" id="PS51257">
    <property type="entry name" value="PROKAR_LIPOPROTEIN"/>
    <property type="match status" value="1"/>
</dbReference>
<evidence type="ECO:0000313" key="3">
    <source>
        <dbReference type="EMBL" id="QKZ04804.1"/>
    </source>
</evidence>
<feature type="signal peptide" evidence="1">
    <location>
        <begin position="1"/>
        <end position="27"/>
    </location>
</feature>
<dbReference type="InterPro" id="IPR006311">
    <property type="entry name" value="TAT_signal"/>
</dbReference>
<protein>
    <submittedName>
        <fullName evidence="3">ABC transporter substrate-binding protein</fullName>
    </submittedName>
</protein>
<accession>A0A7D5H756</accession>
<dbReference type="Pfam" id="PF09084">
    <property type="entry name" value="NMT1"/>
    <property type="match status" value="1"/>
</dbReference>
<keyword evidence="4" id="KW-1185">Reference proteome</keyword>
<organism evidence="3 4">
    <name type="scientific">Pseudomonas eucalypticola</name>
    <dbReference type="NCBI Taxonomy" id="2599595"/>
    <lineage>
        <taxon>Bacteria</taxon>
        <taxon>Pseudomonadati</taxon>
        <taxon>Pseudomonadota</taxon>
        <taxon>Gammaproteobacteria</taxon>
        <taxon>Pseudomonadales</taxon>
        <taxon>Pseudomonadaceae</taxon>
        <taxon>Pseudomonas</taxon>
    </lineage>
</organism>
<keyword evidence="1" id="KW-0732">Signal</keyword>
<dbReference type="PANTHER" id="PTHR30024">
    <property type="entry name" value="ALIPHATIC SULFONATES-BINDING PROTEIN-RELATED"/>
    <property type="match status" value="1"/>
</dbReference>
<name>A0A7D5H756_9PSED</name>
<proteinExistence type="predicted"/>
<dbReference type="PROSITE" id="PS51318">
    <property type="entry name" value="TAT"/>
    <property type="match status" value="1"/>
</dbReference>
<dbReference type="SUPFAM" id="SSF53850">
    <property type="entry name" value="Periplasmic binding protein-like II"/>
    <property type="match status" value="1"/>
</dbReference>
<dbReference type="EMBL" id="CP056030">
    <property type="protein sequence ID" value="QKZ04804.1"/>
    <property type="molecule type" value="Genomic_DNA"/>
</dbReference>
<dbReference type="PANTHER" id="PTHR30024:SF48">
    <property type="entry name" value="ABC TRANSPORTER SUBSTRATE-BINDING PROTEIN"/>
    <property type="match status" value="1"/>
</dbReference>
<dbReference type="AlphaFoldDB" id="A0A7D5H756"/>